<dbReference type="InterPro" id="IPR051669">
    <property type="entry name" value="Immune_Mod/Transcr_Coactivator"/>
</dbReference>
<feature type="signal peptide" evidence="12">
    <location>
        <begin position="1"/>
        <end position="23"/>
    </location>
</feature>
<dbReference type="PANTHER" id="PTHR15498">
    <property type="entry name" value="T-CELL IMMUNOGLOBULIN AND MUCIN DOMAIN CONTAINING TIM"/>
    <property type="match status" value="1"/>
</dbReference>
<comment type="subcellular location">
    <subcellularLocation>
        <location evidence="1">Membrane</location>
        <topology evidence="1">Single-pass type I membrane protein</topology>
    </subcellularLocation>
</comment>
<dbReference type="SMART" id="SM00409">
    <property type="entry name" value="IG"/>
    <property type="match status" value="1"/>
</dbReference>
<dbReference type="InterPro" id="IPR036179">
    <property type="entry name" value="Ig-like_dom_sf"/>
</dbReference>
<sequence>MFSHLSFNCVLLLLLLLSKSLDGAYTVEMGQNAYLPCSYTPSTLGKLVPVCWGKGPCPVLSCQNLLLRTDEKNVNFQKSRRYELKGKLHKGNVTLTILNVTLADSGTYCCRVEIPGLMNDEKSNVELIIKPAKVTPVPPAQRNFTVAHPRMLTTEEHGSAETQTLGTLHDKNQTQKSTLASEFQDSRTTTSTGVSMRVGLSAGLAFTFIFSAFILKWYFHRKKKLQNLSLITLANPSPSGLANAAAEGMRSEENIYTIEENTYEMEDPYYCYVSSEQQC</sequence>
<dbReference type="InterPro" id="IPR013783">
    <property type="entry name" value="Ig-like_fold"/>
</dbReference>
<dbReference type="Pfam" id="PF07686">
    <property type="entry name" value="V-set"/>
    <property type="match status" value="1"/>
</dbReference>
<dbReference type="GO" id="GO:0016020">
    <property type="term" value="C:membrane"/>
    <property type="evidence" value="ECO:0007669"/>
    <property type="project" value="UniProtKB-SubCell"/>
</dbReference>
<feature type="chain" id="PRO_5034732895" evidence="12">
    <location>
        <begin position="24"/>
        <end position="279"/>
    </location>
</feature>
<proteinExistence type="inferred from homology"/>
<dbReference type="PANTHER" id="PTHR15498:SF73">
    <property type="entry name" value="HEPATITIS A VIRUS CELLULAR RECEPTOR 2"/>
    <property type="match status" value="1"/>
</dbReference>
<dbReference type="CTD" id="84868"/>
<name>A0A8B7W930_CASCN</name>
<organism evidence="15">
    <name type="scientific">Castor canadensis</name>
    <name type="common">American beaver</name>
    <dbReference type="NCBI Taxonomy" id="51338"/>
    <lineage>
        <taxon>Eukaryota</taxon>
        <taxon>Metazoa</taxon>
        <taxon>Chordata</taxon>
        <taxon>Craniata</taxon>
        <taxon>Vertebrata</taxon>
        <taxon>Euteleostomi</taxon>
        <taxon>Mammalia</taxon>
        <taxon>Eutheria</taxon>
        <taxon>Euarchontoglires</taxon>
        <taxon>Glires</taxon>
        <taxon>Rodentia</taxon>
        <taxon>Castorimorpha</taxon>
        <taxon>Castoridae</taxon>
        <taxon>Castor</taxon>
    </lineage>
</organism>
<dbReference type="KEGG" id="ccan:109699920"/>
<protein>
    <submittedName>
        <fullName evidence="15">Hepatitis A virus cellular receptor 2</fullName>
    </submittedName>
</protein>
<keyword evidence="7" id="KW-0325">Glycoprotein</keyword>
<keyword evidence="15" id="KW-0675">Receptor</keyword>
<dbReference type="AlphaFoldDB" id="A0A8B7W930"/>
<dbReference type="PROSITE" id="PS50835">
    <property type="entry name" value="IG_LIKE"/>
    <property type="match status" value="1"/>
</dbReference>
<dbReference type="OrthoDB" id="434099at2759"/>
<keyword evidence="4 11" id="KW-1133">Transmembrane helix</keyword>
<evidence type="ECO:0000256" key="3">
    <source>
        <dbReference type="ARBA" id="ARBA00022729"/>
    </source>
</evidence>
<dbReference type="GeneID" id="109699920"/>
<dbReference type="GO" id="GO:0016592">
    <property type="term" value="C:mediator complex"/>
    <property type="evidence" value="ECO:0007669"/>
    <property type="project" value="TreeGrafter"/>
</dbReference>
<dbReference type="Proteomes" id="UP001732720">
    <property type="component" value="Chromosome 16"/>
</dbReference>
<keyword evidence="6" id="KW-1015">Disulfide bond</keyword>
<dbReference type="FunFam" id="2.60.40.10:FF:000774">
    <property type="entry name" value="Hepatitis A virus cellular receptor 1"/>
    <property type="match status" value="1"/>
</dbReference>
<reference evidence="15" key="1">
    <citation type="submission" date="2025-08" db="UniProtKB">
        <authorList>
            <consortium name="RefSeq"/>
        </authorList>
    </citation>
    <scope>IDENTIFICATION</scope>
    <source>
        <tissue evidence="15">Leukocyte</tissue>
    </source>
</reference>
<keyword evidence="8" id="KW-0393">Immunoglobulin domain</keyword>
<feature type="region of interest" description="Disordered" evidence="10">
    <location>
        <begin position="157"/>
        <end position="186"/>
    </location>
</feature>
<keyword evidence="14" id="KW-1185">Reference proteome</keyword>
<keyword evidence="5 11" id="KW-0472">Membrane</keyword>
<evidence type="ECO:0000313" key="15">
    <source>
        <dbReference type="RefSeq" id="XP_020040433.1"/>
    </source>
</evidence>
<dbReference type="InterPro" id="IPR003599">
    <property type="entry name" value="Ig_sub"/>
</dbReference>
<evidence type="ECO:0000256" key="12">
    <source>
        <dbReference type="SAM" id="SignalP"/>
    </source>
</evidence>
<feature type="compositionally biased region" description="Polar residues" evidence="10">
    <location>
        <begin position="174"/>
        <end position="186"/>
    </location>
</feature>
<keyword evidence="2 11" id="KW-0812">Transmembrane</keyword>
<comment type="similarity">
    <text evidence="9">Belongs to the immunoglobulin superfamily. TIM family.</text>
</comment>
<feature type="transmembrane region" description="Helical" evidence="11">
    <location>
        <begin position="198"/>
        <end position="219"/>
    </location>
</feature>
<dbReference type="GO" id="GO:0006357">
    <property type="term" value="P:regulation of transcription by RNA polymerase II"/>
    <property type="evidence" value="ECO:0007669"/>
    <property type="project" value="TreeGrafter"/>
</dbReference>
<evidence type="ECO:0000256" key="10">
    <source>
        <dbReference type="SAM" id="MobiDB-lite"/>
    </source>
</evidence>
<evidence type="ECO:0000256" key="1">
    <source>
        <dbReference type="ARBA" id="ARBA00004479"/>
    </source>
</evidence>
<evidence type="ECO:0000256" key="11">
    <source>
        <dbReference type="SAM" id="Phobius"/>
    </source>
</evidence>
<evidence type="ECO:0000256" key="9">
    <source>
        <dbReference type="ARBA" id="ARBA00038203"/>
    </source>
</evidence>
<dbReference type="SUPFAM" id="SSF48726">
    <property type="entry name" value="Immunoglobulin"/>
    <property type="match status" value="1"/>
</dbReference>
<evidence type="ECO:0000259" key="13">
    <source>
        <dbReference type="PROSITE" id="PS50835"/>
    </source>
</evidence>
<evidence type="ECO:0000256" key="2">
    <source>
        <dbReference type="ARBA" id="ARBA00022692"/>
    </source>
</evidence>
<evidence type="ECO:0000256" key="7">
    <source>
        <dbReference type="ARBA" id="ARBA00023180"/>
    </source>
</evidence>
<dbReference type="InterPro" id="IPR007110">
    <property type="entry name" value="Ig-like_dom"/>
</dbReference>
<keyword evidence="3 12" id="KW-0732">Signal</keyword>
<dbReference type="Gene3D" id="2.60.40.10">
    <property type="entry name" value="Immunoglobulins"/>
    <property type="match status" value="1"/>
</dbReference>
<dbReference type="InterPro" id="IPR013106">
    <property type="entry name" value="Ig_V-set"/>
</dbReference>
<evidence type="ECO:0000256" key="8">
    <source>
        <dbReference type="ARBA" id="ARBA00023319"/>
    </source>
</evidence>
<feature type="domain" description="Ig-like" evidence="13">
    <location>
        <begin position="30"/>
        <end position="126"/>
    </location>
</feature>
<dbReference type="RefSeq" id="XP_020040433.1">
    <property type="nucleotide sequence ID" value="XM_020184844.2"/>
</dbReference>
<evidence type="ECO:0000256" key="4">
    <source>
        <dbReference type="ARBA" id="ARBA00022989"/>
    </source>
</evidence>
<evidence type="ECO:0000313" key="14">
    <source>
        <dbReference type="Proteomes" id="UP001732720"/>
    </source>
</evidence>
<dbReference type="RefSeq" id="XP_020040433.1">
    <property type="nucleotide sequence ID" value="XM_020184844.1"/>
</dbReference>
<evidence type="ECO:0000256" key="6">
    <source>
        <dbReference type="ARBA" id="ARBA00023157"/>
    </source>
</evidence>
<accession>A0A8B7W930</accession>
<gene>
    <name evidence="15" type="primary">Havcr2</name>
</gene>
<evidence type="ECO:0000256" key="5">
    <source>
        <dbReference type="ARBA" id="ARBA00023136"/>
    </source>
</evidence>